<gene>
    <name evidence="2" type="ORF">AZOBR_p320003</name>
</gene>
<evidence type="ECO:0000313" key="3">
    <source>
        <dbReference type="Proteomes" id="UP000007319"/>
    </source>
</evidence>
<protein>
    <submittedName>
        <fullName evidence="2">Uncharacterized protein</fullName>
    </submittedName>
</protein>
<keyword evidence="3" id="KW-1185">Reference proteome</keyword>
<evidence type="ECO:0000256" key="1">
    <source>
        <dbReference type="SAM" id="MobiDB-lite"/>
    </source>
</evidence>
<feature type="region of interest" description="Disordered" evidence="1">
    <location>
        <begin position="1"/>
        <end position="25"/>
    </location>
</feature>
<keyword evidence="2" id="KW-0614">Plasmid</keyword>
<accession>A0A9P1JZC3</accession>
<proteinExistence type="predicted"/>
<dbReference type="Proteomes" id="UP000007319">
    <property type="component" value="Plasmid AZOBR_p3"/>
</dbReference>
<dbReference type="KEGG" id="abs:AZOBR_p320003"/>
<sequence>MGGTDTFAKCQGSGDHGLGKVFHNPGFLRRAGRPWTTGTADATGLGTVTTASWGDGVSSLTAVSRDATARRRPPARGG</sequence>
<reference evidence="2 3" key="1">
    <citation type="journal article" date="2011" name="PLoS Genet.">
        <title>Azospirillum genomes reveal transition of bacteria from aquatic to terrestrial environments.</title>
        <authorList>
            <person name="Wisniewski-Dye F."/>
            <person name="Borziak K."/>
            <person name="Khalsa-Moyers G."/>
            <person name="Alexandre G."/>
            <person name="Sukharnikov L.O."/>
            <person name="Wuichet K."/>
            <person name="Hurst G.B."/>
            <person name="McDonald W.H."/>
            <person name="Robertson J.S."/>
            <person name="Barbe V."/>
            <person name="Calteau A."/>
            <person name="Rouy Z."/>
            <person name="Mangenot S."/>
            <person name="Prigent-Combaret C."/>
            <person name="Normand P."/>
            <person name="Boyer M."/>
            <person name="Siguier P."/>
            <person name="Dessaux Y."/>
            <person name="Elmerich C."/>
            <person name="Condemine G."/>
            <person name="Krishnen G."/>
            <person name="Kennedy I."/>
            <person name="Paterson A.H."/>
            <person name="Gonzalez V."/>
            <person name="Mavingui P."/>
            <person name="Zhulin I.B."/>
        </authorList>
    </citation>
    <scope>NUCLEOTIDE SEQUENCE [LARGE SCALE GENOMIC DNA]</scope>
    <source>
        <strain evidence="2 3">Sp245</strain>
    </source>
</reference>
<dbReference type="AlphaFoldDB" id="A0A9P1JZC3"/>
<geneLocation type="plasmid" evidence="2 3">
    <name>AZOBR_p3</name>
</geneLocation>
<name>A0A9P1JZC3_9PROT</name>
<organism evidence="2 3">
    <name type="scientific">Azospirillum baldaniorum</name>
    <dbReference type="NCBI Taxonomy" id="1064539"/>
    <lineage>
        <taxon>Bacteria</taxon>
        <taxon>Pseudomonadati</taxon>
        <taxon>Pseudomonadota</taxon>
        <taxon>Alphaproteobacteria</taxon>
        <taxon>Rhodospirillales</taxon>
        <taxon>Azospirillaceae</taxon>
        <taxon>Azospirillum</taxon>
    </lineage>
</organism>
<evidence type="ECO:0000313" key="2">
    <source>
        <dbReference type="EMBL" id="CCD02599.1"/>
    </source>
</evidence>
<dbReference type="EMBL" id="HE577330">
    <property type="protein sequence ID" value="CCD02599.1"/>
    <property type="molecule type" value="Genomic_DNA"/>
</dbReference>